<dbReference type="AlphaFoldDB" id="A0A934T465"/>
<organism evidence="1 2">
    <name type="scientific">Noviherbaspirillum pedocola</name>
    <dbReference type="NCBI Taxonomy" id="2801341"/>
    <lineage>
        <taxon>Bacteria</taxon>
        <taxon>Pseudomonadati</taxon>
        <taxon>Pseudomonadota</taxon>
        <taxon>Betaproteobacteria</taxon>
        <taxon>Burkholderiales</taxon>
        <taxon>Oxalobacteraceae</taxon>
        <taxon>Noviherbaspirillum</taxon>
    </lineage>
</organism>
<evidence type="ECO:0000313" key="2">
    <source>
        <dbReference type="Proteomes" id="UP000622890"/>
    </source>
</evidence>
<dbReference type="Proteomes" id="UP000622890">
    <property type="component" value="Unassembled WGS sequence"/>
</dbReference>
<name>A0A934T465_9BURK</name>
<comment type="caution">
    <text evidence="1">The sequence shown here is derived from an EMBL/GenBank/DDBJ whole genome shotgun (WGS) entry which is preliminary data.</text>
</comment>
<keyword evidence="2" id="KW-1185">Reference proteome</keyword>
<sequence>MVELSEQTRLAEKVTAELVARVALPLPEPISCIDVLADMVAGSATVHLTSDFAKTLLDDLLRAQRIADDAARSTVELECQMCDVDGLPAGAKTPSDGPWYDTRKVACRFSMPLLIDALIYLDKRGILHRDACQRYLVTFRKSGPRA</sequence>
<evidence type="ECO:0000313" key="1">
    <source>
        <dbReference type="EMBL" id="MBK4738743.1"/>
    </source>
</evidence>
<accession>A0A934T465</accession>
<reference evidence="1" key="1">
    <citation type="submission" date="2021-01" db="EMBL/GenBank/DDBJ databases">
        <title>Genome sequence of strain Noviherbaspirillum sp. DKR-6.</title>
        <authorList>
            <person name="Chaudhary D.K."/>
        </authorList>
    </citation>
    <scope>NUCLEOTIDE SEQUENCE</scope>
    <source>
        <strain evidence="1">DKR-6</strain>
    </source>
</reference>
<dbReference type="EMBL" id="JAEPBG010000026">
    <property type="protein sequence ID" value="MBK4738743.1"/>
    <property type="molecule type" value="Genomic_DNA"/>
</dbReference>
<proteinExistence type="predicted"/>
<protein>
    <submittedName>
        <fullName evidence="1">Uncharacterized protein</fullName>
    </submittedName>
</protein>
<dbReference type="RefSeq" id="WP_200598116.1">
    <property type="nucleotide sequence ID" value="NZ_JAEPBG010000026.1"/>
</dbReference>
<gene>
    <name evidence="1" type="ORF">JJB74_29375</name>
</gene>